<evidence type="ECO:0000313" key="2">
    <source>
        <dbReference type="Proteomes" id="UP001156905"/>
    </source>
</evidence>
<evidence type="ECO:0000313" key="1">
    <source>
        <dbReference type="EMBL" id="GLR92284.1"/>
    </source>
</evidence>
<name>A0ABQ6BFQ9_9BRAD</name>
<comment type="caution">
    <text evidence="1">The sequence shown here is derived from an EMBL/GenBank/DDBJ whole genome shotgun (WGS) entry which is preliminary data.</text>
</comment>
<protein>
    <submittedName>
        <fullName evidence="1">Uncharacterized protein</fullName>
    </submittedName>
</protein>
<gene>
    <name evidence="1" type="ORF">GCM10007857_90070</name>
</gene>
<reference evidence="2" key="1">
    <citation type="journal article" date="2019" name="Int. J. Syst. Evol. Microbiol.">
        <title>The Global Catalogue of Microorganisms (GCM) 10K type strain sequencing project: providing services to taxonomists for standard genome sequencing and annotation.</title>
        <authorList>
            <consortium name="The Broad Institute Genomics Platform"/>
            <consortium name="The Broad Institute Genome Sequencing Center for Infectious Disease"/>
            <person name="Wu L."/>
            <person name="Ma J."/>
        </authorList>
    </citation>
    <scope>NUCLEOTIDE SEQUENCE [LARGE SCALE GENOMIC DNA]</scope>
    <source>
        <strain evidence="2">NBRC 102520</strain>
    </source>
</reference>
<proteinExistence type="predicted"/>
<accession>A0ABQ6BFQ9</accession>
<dbReference type="EMBL" id="BSOW01000080">
    <property type="protein sequence ID" value="GLR92284.1"/>
    <property type="molecule type" value="Genomic_DNA"/>
</dbReference>
<organism evidence="1 2">
    <name type="scientific">Bradyrhizobium iriomotense</name>
    <dbReference type="NCBI Taxonomy" id="441950"/>
    <lineage>
        <taxon>Bacteria</taxon>
        <taxon>Pseudomonadati</taxon>
        <taxon>Pseudomonadota</taxon>
        <taxon>Alphaproteobacteria</taxon>
        <taxon>Hyphomicrobiales</taxon>
        <taxon>Nitrobacteraceae</taxon>
        <taxon>Bradyrhizobium</taxon>
    </lineage>
</organism>
<keyword evidence="2" id="KW-1185">Reference proteome</keyword>
<dbReference type="Proteomes" id="UP001156905">
    <property type="component" value="Unassembled WGS sequence"/>
</dbReference>
<sequence length="77" mass="8138">MRDRGRRVSAPASVATISADGASLRTKSGLSRNADSRYGRFMRDRGRRVCTPTGDGLPCELPALLSVPGILSALSCC</sequence>